<dbReference type="InterPro" id="IPR013815">
    <property type="entry name" value="ATP_grasp_subdomain_1"/>
</dbReference>
<dbReference type="InterPro" id="IPR002192">
    <property type="entry name" value="PPDK_AMP/ATP-bd"/>
</dbReference>
<dbReference type="SUPFAM" id="SSF56059">
    <property type="entry name" value="Glutathione synthetase ATP-binding domain-like"/>
    <property type="match status" value="1"/>
</dbReference>
<dbReference type="Gene3D" id="3.50.30.10">
    <property type="entry name" value="Phosphohistidine domain"/>
    <property type="match status" value="1"/>
</dbReference>
<dbReference type="InterPro" id="IPR036637">
    <property type="entry name" value="Phosphohistidine_dom_sf"/>
</dbReference>
<dbReference type="SUPFAM" id="SSF52009">
    <property type="entry name" value="Phosphohistidine domain"/>
    <property type="match status" value="1"/>
</dbReference>
<evidence type="ECO:0000313" key="4">
    <source>
        <dbReference type="EMBL" id="QEG38251.1"/>
    </source>
</evidence>
<feature type="region of interest" description="Disordered" evidence="1">
    <location>
        <begin position="1"/>
        <end position="25"/>
    </location>
</feature>
<evidence type="ECO:0000313" key="5">
    <source>
        <dbReference type="Proteomes" id="UP000325286"/>
    </source>
</evidence>
<organism evidence="4 5">
    <name type="scientific">Roseimaritima ulvae</name>
    <dbReference type="NCBI Taxonomy" id="980254"/>
    <lineage>
        <taxon>Bacteria</taxon>
        <taxon>Pseudomonadati</taxon>
        <taxon>Planctomycetota</taxon>
        <taxon>Planctomycetia</taxon>
        <taxon>Pirellulales</taxon>
        <taxon>Pirellulaceae</taxon>
        <taxon>Roseimaritima</taxon>
    </lineage>
</organism>
<keyword evidence="5" id="KW-1185">Reference proteome</keyword>
<reference evidence="4 5" key="1">
    <citation type="submission" date="2019-08" db="EMBL/GenBank/DDBJ databases">
        <title>Deep-cultivation of Planctomycetes and their phenomic and genomic characterization uncovers novel biology.</title>
        <authorList>
            <person name="Wiegand S."/>
            <person name="Jogler M."/>
            <person name="Boedeker C."/>
            <person name="Pinto D."/>
            <person name="Vollmers J."/>
            <person name="Rivas-Marin E."/>
            <person name="Kohn T."/>
            <person name="Peeters S.H."/>
            <person name="Heuer A."/>
            <person name="Rast P."/>
            <person name="Oberbeckmann S."/>
            <person name="Bunk B."/>
            <person name="Jeske O."/>
            <person name="Meyerdierks A."/>
            <person name="Storesund J.E."/>
            <person name="Kallscheuer N."/>
            <person name="Luecker S."/>
            <person name="Lage O.M."/>
            <person name="Pohl T."/>
            <person name="Merkel B.J."/>
            <person name="Hornburger P."/>
            <person name="Mueller R.-W."/>
            <person name="Bruemmer F."/>
            <person name="Labrenz M."/>
            <person name="Spormann A.M."/>
            <person name="Op den Camp H."/>
            <person name="Overmann J."/>
            <person name="Amann R."/>
            <person name="Jetten M.S.M."/>
            <person name="Mascher T."/>
            <person name="Medema M.H."/>
            <person name="Devos D.P."/>
            <person name="Kaster A.-K."/>
            <person name="Ovreas L."/>
            <person name="Rohde M."/>
            <person name="Galperin M.Y."/>
            <person name="Jogler C."/>
        </authorList>
    </citation>
    <scope>NUCLEOTIDE SEQUENCE [LARGE SCALE GENOMIC DNA]</scope>
    <source>
        <strain evidence="4 5">UC8</strain>
    </source>
</reference>
<dbReference type="PANTHER" id="PTHR43615:SF1">
    <property type="entry name" value="PPDK_N DOMAIN-CONTAINING PROTEIN"/>
    <property type="match status" value="1"/>
</dbReference>
<evidence type="ECO:0000256" key="1">
    <source>
        <dbReference type="SAM" id="MobiDB-lite"/>
    </source>
</evidence>
<name>A0A5B9QW60_9BACT</name>
<dbReference type="AlphaFoldDB" id="A0A5B9QW60"/>
<proteinExistence type="predicted"/>
<feature type="domain" description="Pyruvate phosphate dikinase AMP/ATP-binding" evidence="3">
    <location>
        <begin position="189"/>
        <end position="231"/>
    </location>
</feature>
<evidence type="ECO:0000259" key="2">
    <source>
        <dbReference type="Pfam" id="PF00391"/>
    </source>
</evidence>
<dbReference type="PANTHER" id="PTHR43615">
    <property type="entry name" value="PHOSPHOENOLPYRUVATE SYNTHASE-RELATED"/>
    <property type="match status" value="1"/>
</dbReference>
<accession>A0A5B9QW60</accession>
<dbReference type="KEGG" id="rul:UC8_02060"/>
<feature type="domain" description="PEP-utilising enzyme mobile" evidence="2">
    <location>
        <begin position="640"/>
        <end position="710"/>
    </location>
</feature>
<dbReference type="InterPro" id="IPR051549">
    <property type="entry name" value="PEP_Utilizing_Enz"/>
</dbReference>
<dbReference type="Gene3D" id="3.30.470.20">
    <property type="entry name" value="ATP-grasp fold, B domain"/>
    <property type="match status" value="2"/>
</dbReference>
<dbReference type="EMBL" id="CP042914">
    <property type="protein sequence ID" value="QEG38251.1"/>
    <property type="molecule type" value="Genomic_DNA"/>
</dbReference>
<dbReference type="RefSeq" id="WP_068134867.1">
    <property type="nucleotide sequence ID" value="NZ_CP042914.1"/>
</dbReference>
<dbReference type="Pfam" id="PF00391">
    <property type="entry name" value="PEP-utilizers"/>
    <property type="match status" value="1"/>
</dbReference>
<dbReference type="GO" id="GO:0005524">
    <property type="term" value="F:ATP binding"/>
    <property type="evidence" value="ECO:0007669"/>
    <property type="project" value="InterPro"/>
</dbReference>
<dbReference type="Gene3D" id="3.30.1490.20">
    <property type="entry name" value="ATP-grasp fold, A domain"/>
    <property type="match status" value="1"/>
</dbReference>
<evidence type="ECO:0000259" key="3">
    <source>
        <dbReference type="Pfam" id="PF01326"/>
    </source>
</evidence>
<dbReference type="Proteomes" id="UP000325286">
    <property type="component" value="Chromosome"/>
</dbReference>
<gene>
    <name evidence="4" type="primary">cmdD</name>
    <name evidence="4" type="ORF">UC8_02060</name>
</gene>
<feature type="domain" description="Pyruvate phosphate dikinase AMP/ATP-binding" evidence="3">
    <location>
        <begin position="60"/>
        <end position="186"/>
    </location>
</feature>
<dbReference type="InterPro" id="IPR008279">
    <property type="entry name" value="PEP-util_enz_mobile_dom"/>
</dbReference>
<protein>
    <submittedName>
        <fullName evidence="4">Chondramide synthase cmdD</fullName>
    </submittedName>
</protein>
<dbReference type="Pfam" id="PF01326">
    <property type="entry name" value="PPDK_N"/>
    <property type="match status" value="2"/>
</dbReference>
<feature type="compositionally biased region" description="Polar residues" evidence="1">
    <location>
        <begin position="1"/>
        <end position="14"/>
    </location>
</feature>
<dbReference type="GO" id="GO:0016301">
    <property type="term" value="F:kinase activity"/>
    <property type="evidence" value="ECO:0007669"/>
    <property type="project" value="InterPro"/>
</dbReference>
<sequence length="720" mass="80178">MPVKQLPQSPTTPDHQPPYASLPSDIGGKAANLQSLQAAGFDVPPFVVSPDNLSATVARLGTPLVVRSSATGEDGDAVSFAGQFESYLNLNTLEQVAQAVERCHDSVRQPSVADYCRKHAVPFDQLKMHVIVQRMIEPELAGVVFTVNPTTGSDQMVIEACEGTADALLSGQQSPLPADHPLLRKHRRGIESLARRIQRHFGTPQDIEFAIAEDRIWVLQARPITRITFSSEAGEWTTADFRDGGVSSTVCSPLMWSLYESIWDCSLKDTLRQLRLWKHDFQAAKMFFGRPYWNLAALKDCLAQLPGYKEREFDDDLSIQVNYTGDGKVTPVTVGRVLRAIPTVLAVKRFLRSQKQAAEALLDSADSGSFSPWHDMPRTEHSFRQLIEQVYAEVEYTYFRTIFAASLAKLDFVSSFPNADCGALVAGLPPLRHMAPVRAVQSLPQRTPESIAEVTNTYRHHYRNGLDVIFPRWDEDQTFVHNMLVDLPDSGGRNPIQAYHTAYAETLQQTPRWKRRTFERKLATLRHFLWLREELRDVSSQIYYHIRQHALELGHQRDLGDSIFFQTFQDIFADRRDHIETNREIYDSYRCFPAPNEIGGPAPADVPSAAGDLRGIGVSPGTCTATAFLAKNVEQAANMPRGQILVCPFTDPGWTAVLDRAAGVVTETGGMLSHAAILCREYGIPAVLNVRNAMTTIAAGEMILIDGGRGRVEPLNQREA</sequence>